<reference evidence="2" key="1">
    <citation type="submission" date="2020-07" db="EMBL/GenBank/DDBJ databases">
        <title>Multicomponent nature underlies the extraordinary mechanical properties of spider dragline silk.</title>
        <authorList>
            <person name="Kono N."/>
            <person name="Nakamura H."/>
            <person name="Mori M."/>
            <person name="Yoshida Y."/>
            <person name="Ohtoshi R."/>
            <person name="Malay A.D."/>
            <person name="Moran D.A.P."/>
            <person name="Tomita M."/>
            <person name="Numata K."/>
            <person name="Arakawa K."/>
        </authorList>
    </citation>
    <scope>NUCLEOTIDE SEQUENCE</scope>
</reference>
<feature type="signal peptide" evidence="1">
    <location>
        <begin position="1"/>
        <end position="30"/>
    </location>
</feature>
<evidence type="ECO:0000313" key="3">
    <source>
        <dbReference type="Proteomes" id="UP000887116"/>
    </source>
</evidence>
<sequence length="169" mass="19145">MAEACFPLFIIRPAALFAFWKLLRVACMNADVTASAGAGPALVLIRTVMKRNVQPRAHVLLHCDASRHTRLLCWGRSAAPRSRLQLLQKYCYGNNHHEEAAPRVPSKPQQSHNIAKLSFPGGRISQTFCRTLSARMLANIIRHEIFEEATCNSVHHQEDHQMKKHRSLF</sequence>
<gene>
    <name evidence="2" type="ORF">TNCT_173491</name>
</gene>
<dbReference type="EMBL" id="BMAO01018901">
    <property type="protein sequence ID" value="GFR27039.1"/>
    <property type="molecule type" value="Genomic_DNA"/>
</dbReference>
<comment type="caution">
    <text evidence="2">The sequence shown here is derived from an EMBL/GenBank/DDBJ whole genome shotgun (WGS) entry which is preliminary data.</text>
</comment>
<protein>
    <recommendedName>
        <fullName evidence="4">Secreted protein</fullName>
    </recommendedName>
</protein>
<keyword evidence="1" id="KW-0732">Signal</keyword>
<evidence type="ECO:0000313" key="2">
    <source>
        <dbReference type="EMBL" id="GFR27039.1"/>
    </source>
</evidence>
<keyword evidence="3" id="KW-1185">Reference proteome</keyword>
<evidence type="ECO:0008006" key="4">
    <source>
        <dbReference type="Google" id="ProtNLM"/>
    </source>
</evidence>
<dbReference type="AlphaFoldDB" id="A0A8X6M0Q4"/>
<name>A0A8X6M0Q4_TRICU</name>
<organism evidence="2 3">
    <name type="scientific">Trichonephila clavata</name>
    <name type="common">Joro spider</name>
    <name type="synonym">Nephila clavata</name>
    <dbReference type="NCBI Taxonomy" id="2740835"/>
    <lineage>
        <taxon>Eukaryota</taxon>
        <taxon>Metazoa</taxon>
        <taxon>Ecdysozoa</taxon>
        <taxon>Arthropoda</taxon>
        <taxon>Chelicerata</taxon>
        <taxon>Arachnida</taxon>
        <taxon>Araneae</taxon>
        <taxon>Araneomorphae</taxon>
        <taxon>Entelegynae</taxon>
        <taxon>Araneoidea</taxon>
        <taxon>Nephilidae</taxon>
        <taxon>Trichonephila</taxon>
    </lineage>
</organism>
<evidence type="ECO:0000256" key="1">
    <source>
        <dbReference type="SAM" id="SignalP"/>
    </source>
</evidence>
<dbReference type="Proteomes" id="UP000887116">
    <property type="component" value="Unassembled WGS sequence"/>
</dbReference>
<accession>A0A8X6M0Q4</accession>
<feature type="chain" id="PRO_5036500086" description="Secreted protein" evidence="1">
    <location>
        <begin position="31"/>
        <end position="169"/>
    </location>
</feature>
<proteinExistence type="predicted"/>